<feature type="region of interest" description="Disordered" evidence="1">
    <location>
        <begin position="55"/>
        <end position="171"/>
    </location>
</feature>
<keyword evidence="3" id="KW-1185">Reference proteome</keyword>
<evidence type="ECO:0000313" key="3">
    <source>
        <dbReference type="Proteomes" id="UP000645828"/>
    </source>
</evidence>
<sequence>MWGHVNTDRTPALLGTCTLASGHMGLRPADYDSGTLGAMSALTGARLPQDPLEDSGGAVGGHVHIRGDSSEPHPPAAGPVGFGGPGRPGASVTRCSCPLWGHAQPPRPPWGSLDGLLPSEARAASPVPRAGGLLGVRHRPPGPPAPGPAPCPPGGPAQPHPPDEPGPTPGP</sequence>
<name>A0A811ZQC7_NYCPR</name>
<dbReference type="EMBL" id="CAJHUB010000771">
    <property type="protein sequence ID" value="CAD7690464.1"/>
    <property type="molecule type" value="Genomic_DNA"/>
</dbReference>
<protein>
    <submittedName>
        <fullName evidence="2">(raccoon dog) hypothetical protein</fullName>
    </submittedName>
</protein>
<proteinExistence type="predicted"/>
<reference evidence="2" key="1">
    <citation type="submission" date="2020-12" db="EMBL/GenBank/DDBJ databases">
        <authorList>
            <consortium name="Molecular Ecology Group"/>
        </authorList>
    </citation>
    <scope>NUCLEOTIDE SEQUENCE</scope>
    <source>
        <strain evidence="2">TBG_1078</strain>
    </source>
</reference>
<organism evidence="2 3">
    <name type="scientific">Nyctereutes procyonoides</name>
    <name type="common">Raccoon dog</name>
    <name type="synonym">Canis procyonoides</name>
    <dbReference type="NCBI Taxonomy" id="34880"/>
    <lineage>
        <taxon>Eukaryota</taxon>
        <taxon>Metazoa</taxon>
        <taxon>Chordata</taxon>
        <taxon>Craniata</taxon>
        <taxon>Vertebrata</taxon>
        <taxon>Euteleostomi</taxon>
        <taxon>Mammalia</taxon>
        <taxon>Eutheria</taxon>
        <taxon>Laurasiatheria</taxon>
        <taxon>Carnivora</taxon>
        <taxon>Caniformia</taxon>
        <taxon>Canidae</taxon>
        <taxon>Nyctereutes</taxon>
    </lineage>
</organism>
<gene>
    <name evidence="2" type="ORF">NYPRO_LOCUS23258</name>
</gene>
<evidence type="ECO:0000313" key="2">
    <source>
        <dbReference type="EMBL" id="CAD7690464.1"/>
    </source>
</evidence>
<dbReference type="Proteomes" id="UP000645828">
    <property type="component" value="Unassembled WGS sequence"/>
</dbReference>
<dbReference type="AlphaFoldDB" id="A0A811ZQC7"/>
<comment type="caution">
    <text evidence="2">The sequence shown here is derived from an EMBL/GenBank/DDBJ whole genome shotgun (WGS) entry which is preliminary data.</text>
</comment>
<evidence type="ECO:0000256" key="1">
    <source>
        <dbReference type="SAM" id="MobiDB-lite"/>
    </source>
</evidence>
<accession>A0A811ZQC7</accession>
<feature type="compositionally biased region" description="Pro residues" evidence="1">
    <location>
        <begin position="141"/>
        <end position="171"/>
    </location>
</feature>